<dbReference type="OrthoDB" id="5442761at2"/>
<evidence type="ECO:0000259" key="3">
    <source>
        <dbReference type="Pfam" id="PF16963"/>
    </source>
</evidence>
<keyword evidence="2" id="KW-0812">Transmembrane</keyword>
<evidence type="ECO:0000256" key="2">
    <source>
        <dbReference type="SAM" id="Phobius"/>
    </source>
</evidence>
<feature type="transmembrane region" description="Helical" evidence="2">
    <location>
        <begin position="22"/>
        <end position="41"/>
    </location>
</feature>
<dbReference type="STRING" id="375760.SAMN04488073_2380"/>
<reference evidence="5" key="1">
    <citation type="submission" date="2016-10" db="EMBL/GenBank/DDBJ databases">
        <authorList>
            <person name="Varghese N."/>
            <person name="Submissions S."/>
        </authorList>
    </citation>
    <scope>NUCLEOTIDE SEQUENCE [LARGE SCALE GENOMIC DNA]</scope>
    <source>
        <strain evidence="5">CGMCC 1.6294</strain>
    </source>
</reference>
<dbReference type="InterPro" id="IPR031583">
    <property type="entry name" value="PelD_GGDEF"/>
</dbReference>
<dbReference type="Gene3D" id="3.30.450.40">
    <property type="match status" value="1"/>
</dbReference>
<evidence type="ECO:0000313" key="4">
    <source>
        <dbReference type="EMBL" id="SFR49936.1"/>
    </source>
</evidence>
<name>A0A1I6H604_9GAMM</name>
<keyword evidence="2" id="KW-0472">Membrane</keyword>
<dbReference type="InterPro" id="IPR038367">
    <property type="entry name" value="PelD_GGDEF_sf"/>
</dbReference>
<dbReference type="EMBL" id="FOYV01000001">
    <property type="protein sequence ID" value="SFR49936.1"/>
    <property type="molecule type" value="Genomic_DNA"/>
</dbReference>
<dbReference type="Gene3D" id="3.30.70.2880">
    <property type="match status" value="1"/>
</dbReference>
<sequence>MSEVPANQYEPEDNQSQPAPAWLRWLETLAVTALFLGLGAWNRPEDPFYLTGNFPWPALAPVLAGLRYGFFTALVSALLVLGALGMSYRVGLAPVADFPYVWCIGVLAFSLLAGEFRDFWGRRLEKLEASNRYREVRLEEFTRNFYLLKVSHDRLEQQIAGSTGSLREALRRLYQETAYARGAGLTQETGELLLNMLIRYGQLQSAAIYPVVGPGLADTPIAHIGAYHDVRPDDPLLMHAVEEKKLVSIQTEYRDKLSDLDTDLLLALPLIDSRQTLIGMVAIKAMPFFNFQPRTLRLLAILAGHMADMIQEQQLQPDAATAEWRHFLFQLSRSSHDAAQHGLPASLIRLGVVQDGPFERVAERVHRLRRGLDVIAELPAELGKGLALLLPLTDELGQAAYLQRLDEDLREHTGQTLAEQAEVRTGMVSGDPDGNAWLTTARGVDTP</sequence>
<dbReference type="AlphaFoldDB" id="A0A1I6H604"/>
<accession>A0A1I6H604</accession>
<feature type="domain" description="PelD GGDEF" evidence="3">
    <location>
        <begin position="327"/>
        <end position="428"/>
    </location>
</feature>
<proteinExistence type="predicted"/>
<evidence type="ECO:0000256" key="1">
    <source>
        <dbReference type="SAM" id="MobiDB-lite"/>
    </source>
</evidence>
<keyword evidence="2" id="KW-1133">Transmembrane helix</keyword>
<feature type="transmembrane region" description="Helical" evidence="2">
    <location>
        <begin position="62"/>
        <end position="86"/>
    </location>
</feature>
<protein>
    <submittedName>
        <fullName evidence="4">PelD GGDEF domain-containing protein</fullName>
    </submittedName>
</protein>
<dbReference type="Proteomes" id="UP000199290">
    <property type="component" value="Unassembled WGS sequence"/>
</dbReference>
<dbReference type="RefSeq" id="WP_091990012.1">
    <property type="nucleotide sequence ID" value="NZ_FOYV01000001.1"/>
</dbReference>
<dbReference type="Pfam" id="PF16963">
    <property type="entry name" value="PelD_GGDEF"/>
    <property type="match status" value="1"/>
</dbReference>
<feature type="transmembrane region" description="Helical" evidence="2">
    <location>
        <begin position="98"/>
        <end position="116"/>
    </location>
</feature>
<dbReference type="InterPro" id="IPR029016">
    <property type="entry name" value="GAF-like_dom_sf"/>
</dbReference>
<dbReference type="SUPFAM" id="SSF55781">
    <property type="entry name" value="GAF domain-like"/>
    <property type="match status" value="1"/>
</dbReference>
<feature type="region of interest" description="Disordered" evidence="1">
    <location>
        <begin position="426"/>
        <end position="447"/>
    </location>
</feature>
<organism evidence="4 5">
    <name type="scientific">Marinobacter gudaonensis</name>
    <dbReference type="NCBI Taxonomy" id="375760"/>
    <lineage>
        <taxon>Bacteria</taxon>
        <taxon>Pseudomonadati</taxon>
        <taxon>Pseudomonadota</taxon>
        <taxon>Gammaproteobacteria</taxon>
        <taxon>Pseudomonadales</taxon>
        <taxon>Marinobacteraceae</taxon>
        <taxon>Marinobacter</taxon>
    </lineage>
</organism>
<evidence type="ECO:0000313" key="5">
    <source>
        <dbReference type="Proteomes" id="UP000199290"/>
    </source>
</evidence>
<gene>
    <name evidence="4" type="ORF">SAMN04488073_2380</name>
</gene>
<keyword evidence="5" id="KW-1185">Reference proteome</keyword>